<evidence type="ECO:0000256" key="1">
    <source>
        <dbReference type="ARBA" id="ARBA00004141"/>
    </source>
</evidence>
<organism evidence="6 7">
    <name type="scientific">Alistipes putredinis</name>
    <dbReference type="NCBI Taxonomy" id="28117"/>
    <lineage>
        <taxon>Bacteria</taxon>
        <taxon>Pseudomonadati</taxon>
        <taxon>Bacteroidota</taxon>
        <taxon>Bacteroidia</taxon>
        <taxon>Bacteroidales</taxon>
        <taxon>Rikenellaceae</taxon>
        <taxon>Alistipes</taxon>
    </lineage>
</organism>
<proteinExistence type="predicted"/>
<gene>
    <name evidence="6" type="ORF">BHV66_10560</name>
</gene>
<protein>
    <recommendedName>
        <fullName evidence="8">Holin</fullName>
    </recommendedName>
</protein>
<reference evidence="6 7" key="1">
    <citation type="journal article" date="2016" name="Nat. Biotechnol.">
        <title>Measurement of bacterial replication rates in microbial communities.</title>
        <authorList>
            <person name="Brown C.T."/>
            <person name="Olm M.R."/>
            <person name="Thomas B.C."/>
            <person name="Banfield J.F."/>
        </authorList>
    </citation>
    <scope>NUCLEOTIDE SEQUENCE [LARGE SCALE GENOMIC DNA]</scope>
    <source>
        <strain evidence="6">CAG:67_53_122</strain>
    </source>
</reference>
<keyword evidence="4 5" id="KW-0472">Membrane</keyword>
<name>A0A1Q6F235_9BACT</name>
<feature type="transmembrane region" description="Helical" evidence="5">
    <location>
        <begin position="77"/>
        <end position="98"/>
    </location>
</feature>
<dbReference type="EMBL" id="MNQH01000049">
    <property type="protein sequence ID" value="OKY92994.1"/>
    <property type="molecule type" value="Genomic_DNA"/>
</dbReference>
<feature type="transmembrane region" description="Helical" evidence="5">
    <location>
        <begin position="47"/>
        <end position="65"/>
    </location>
</feature>
<dbReference type="AlphaFoldDB" id="A0A1Q6F235"/>
<evidence type="ECO:0000256" key="2">
    <source>
        <dbReference type="ARBA" id="ARBA00022692"/>
    </source>
</evidence>
<evidence type="ECO:0000256" key="5">
    <source>
        <dbReference type="SAM" id="Phobius"/>
    </source>
</evidence>
<evidence type="ECO:0000313" key="6">
    <source>
        <dbReference type="EMBL" id="OKY92994.1"/>
    </source>
</evidence>
<keyword evidence="2 5" id="KW-0812">Transmembrane</keyword>
<evidence type="ECO:0008006" key="8">
    <source>
        <dbReference type="Google" id="ProtNLM"/>
    </source>
</evidence>
<sequence length="173" mass="19124">MDKIFNKTKKVLEGIATKLSEALMTVQGWLIGLLIVIVNFFAGYQLVLYGVLIAVAFDALFGICVARKRGEFILSELLRATIFKLAVYFNLIVVFVFIDKFVTTGGIETKITTVILGSAICLAEAWSSCGNALIISPNFPFLRLFRKALTGEIARKLNVNPEDVENILNSTKK</sequence>
<comment type="caution">
    <text evidence="6">The sequence shown here is derived from an EMBL/GenBank/DDBJ whole genome shotgun (WGS) entry which is preliminary data.</text>
</comment>
<comment type="subcellular location">
    <subcellularLocation>
        <location evidence="1">Membrane</location>
        <topology evidence="1">Multi-pass membrane protein</topology>
    </subcellularLocation>
</comment>
<evidence type="ECO:0000256" key="3">
    <source>
        <dbReference type="ARBA" id="ARBA00022989"/>
    </source>
</evidence>
<accession>A0A1Q6F235</accession>
<dbReference type="GO" id="GO:0016020">
    <property type="term" value="C:membrane"/>
    <property type="evidence" value="ECO:0007669"/>
    <property type="project" value="UniProtKB-SubCell"/>
</dbReference>
<keyword evidence="3 5" id="KW-1133">Transmembrane helix</keyword>
<evidence type="ECO:0000313" key="7">
    <source>
        <dbReference type="Proteomes" id="UP000187417"/>
    </source>
</evidence>
<dbReference type="RefSeq" id="WP_215721764.1">
    <property type="nucleotide sequence ID" value="NZ_CAJJWD010000010.1"/>
</dbReference>
<feature type="transmembrane region" description="Helical" evidence="5">
    <location>
        <begin position="21"/>
        <end position="41"/>
    </location>
</feature>
<dbReference type="STRING" id="28117.BHV66_10560"/>
<dbReference type="InterPro" id="IPR006480">
    <property type="entry name" value="Phage_holin_4_1"/>
</dbReference>
<dbReference type="Pfam" id="PF05105">
    <property type="entry name" value="Phage_holin_4_1"/>
    <property type="match status" value="1"/>
</dbReference>
<evidence type="ECO:0000256" key="4">
    <source>
        <dbReference type="ARBA" id="ARBA00023136"/>
    </source>
</evidence>
<dbReference type="Proteomes" id="UP000187417">
    <property type="component" value="Unassembled WGS sequence"/>
</dbReference>